<evidence type="ECO:0000313" key="1">
    <source>
        <dbReference type="EMBL" id="BDD08591.1"/>
    </source>
</evidence>
<accession>A0AAU9D6W5</accession>
<name>A0AAU9D6W5_9BACT</name>
<keyword evidence="2" id="KW-1185">Reference proteome</keyword>
<gene>
    <name evidence="1" type="ORF">FUAX_10230</name>
</gene>
<reference evidence="1 2" key="1">
    <citation type="submission" date="2021-12" db="EMBL/GenBank/DDBJ databases">
        <title>Genome sequencing of bacteria with rrn-lacking chromosome and rrn-plasmid.</title>
        <authorList>
            <person name="Anda M."/>
            <person name="Iwasaki W."/>
        </authorList>
    </citation>
    <scope>NUCLEOTIDE SEQUENCE [LARGE SCALE GENOMIC DNA]</scope>
    <source>
        <strain evidence="1 2">DSM 100852</strain>
    </source>
</reference>
<dbReference type="Proteomes" id="UP001348817">
    <property type="component" value="Chromosome"/>
</dbReference>
<protein>
    <submittedName>
        <fullName evidence="1">Uncharacterized protein</fullName>
    </submittedName>
</protein>
<dbReference type="EMBL" id="AP025314">
    <property type="protein sequence ID" value="BDD08591.1"/>
    <property type="molecule type" value="Genomic_DNA"/>
</dbReference>
<dbReference type="AlphaFoldDB" id="A0AAU9D6W5"/>
<dbReference type="KEGG" id="fax:FUAX_10230"/>
<organism evidence="1 2">
    <name type="scientific">Fulvitalea axinellae</name>
    <dbReference type="NCBI Taxonomy" id="1182444"/>
    <lineage>
        <taxon>Bacteria</taxon>
        <taxon>Pseudomonadati</taxon>
        <taxon>Bacteroidota</taxon>
        <taxon>Cytophagia</taxon>
        <taxon>Cytophagales</taxon>
        <taxon>Persicobacteraceae</taxon>
        <taxon>Fulvitalea</taxon>
    </lineage>
</organism>
<proteinExistence type="predicted"/>
<evidence type="ECO:0000313" key="2">
    <source>
        <dbReference type="Proteomes" id="UP001348817"/>
    </source>
</evidence>
<sequence length="39" mass="4742">MVWERPGFGALFLFSQHKKARKRLIEYGLKIRKYQNAIF</sequence>